<dbReference type="EMBL" id="GAKT01000154">
    <property type="protein sequence ID" value="JAA92908.1"/>
    <property type="molecule type" value="mRNA"/>
</dbReference>
<dbReference type="GO" id="GO:0051033">
    <property type="term" value="F:RNA transmembrane transporter activity"/>
    <property type="evidence" value="ECO:0007669"/>
    <property type="project" value="TreeGrafter"/>
</dbReference>
<evidence type="ECO:0000256" key="2">
    <source>
        <dbReference type="ARBA" id="ARBA00006618"/>
    </source>
</evidence>
<keyword evidence="5 9" id="KW-1133">Transmembrane helix</keyword>
<evidence type="ECO:0000256" key="1">
    <source>
        <dbReference type="ARBA" id="ARBA00004141"/>
    </source>
</evidence>
<organism evidence="11">
    <name type="scientific">Cupiennius salei</name>
    <name type="common">American wandering spider</name>
    <dbReference type="NCBI Taxonomy" id="6928"/>
    <lineage>
        <taxon>Eukaryota</taxon>
        <taxon>Metazoa</taxon>
        <taxon>Ecdysozoa</taxon>
        <taxon>Arthropoda</taxon>
        <taxon>Chelicerata</taxon>
        <taxon>Arachnida</taxon>
        <taxon>Araneae</taxon>
        <taxon>Araneomorphae</taxon>
        <taxon>Entelegynae</taxon>
        <taxon>Lycosoidea</taxon>
        <taxon>Ctenidae</taxon>
        <taxon>Cupiennius</taxon>
    </lineage>
</organism>
<keyword evidence="4 10" id="KW-0732">Signal</keyword>
<feature type="transmembrane region" description="Helical" evidence="9">
    <location>
        <begin position="586"/>
        <end position="604"/>
    </location>
</feature>
<evidence type="ECO:0000256" key="8">
    <source>
        <dbReference type="SAM" id="MobiDB-lite"/>
    </source>
</evidence>
<feature type="chain" id="PRO_5004574704" evidence="10">
    <location>
        <begin position="30"/>
        <end position="809"/>
    </location>
</feature>
<feature type="region of interest" description="Disordered" evidence="8">
    <location>
        <begin position="346"/>
        <end position="373"/>
    </location>
</feature>
<dbReference type="PANTHER" id="PTHR12185">
    <property type="entry name" value="SID1 TRANSMEMBRANE FAMILY MEMEBER"/>
    <property type="match status" value="1"/>
</dbReference>
<comment type="subcellular location">
    <subcellularLocation>
        <location evidence="1">Membrane</location>
        <topology evidence="1">Multi-pass membrane protein</topology>
    </subcellularLocation>
</comment>
<feature type="transmembrane region" description="Helical" evidence="9">
    <location>
        <begin position="666"/>
        <end position="685"/>
    </location>
</feature>
<feature type="compositionally biased region" description="Low complexity" evidence="8">
    <location>
        <begin position="353"/>
        <end position="372"/>
    </location>
</feature>
<dbReference type="Pfam" id="PF13965">
    <property type="entry name" value="SID-1_RNA_chan"/>
    <property type="match status" value="1"/>
</dbReference>
<dbReference type="GO" id="GO:0003725">
    <property type="term" value="F:double-stranded RNA binding"/>
    <property type="evidence" value="ECO:0007669"/>
    <property type="project" value="TreeGrafter"/>
</dbReference>
<keyword evidence="3 9" id="KW-0812">Transmembrane</keyword>
<feature type="transmembrane region" description="Helical" evidence="9">
    <location>
        <begin position="724"/>
        <end position="744"/>
    </location>
</feature>
<evidence type="ECO:0000256" key="10">
    <source>
        <dbReference type="SAM" id="SignalP"/>
    </source>
</evidence>
<feature type="transmembrane region" description="Helical" evidence="9">
    <location>
        <begin position="691"/>
        <end position="712"/>
    </location>
</feature>
<evidence type="ECO:0000256" key="9">
    <source>
        <dbReference type="SAM" id="Phobius"/>
    </source>
</evidence>
<evidence type="ECO:0000256" key="7">
    <source>
        <dbReference type="ARBA" id="ARBA00023180"/>
    </source>
</evidence>
<sequence>MPHMATIAKLKLVYLVALVILIIFSSTEAEYRSFNNAQLSSDCTCYPVNKDFNETITDAVNKDCRKCYVFSYNFTLDQNWAANVWISSKNASQHKPLLIVVRESLSVMSFQVPQTFDGNSFSEVNHTLCPLANYFDKELKASKQDIFVEISSQSDNFVGFEMKMVKDHDFVIVKEKSLTFNITPSQPRVMQYNMEKDLRAVRIEAQSSDESCMILAIQNIQCPFYDSEQTVEHSGFYQTLMKQSGIAITKETFSLGRLYIVLILKPSNADCIECCHTASVKQQYSKEVTVTIVPAITDEEYYEAVFGAFGFYIVIYLFSFIICIFLFVKHRRNTAESKTVDVESPTIQNYGTSSESEGSESSSDLDNRSLNDVAGRRSPISLDETDIDTLPDASVDKNVVRTKPILFVSDLSRKNEKHLSERSKVYSWNLLTIAIFYGLPVIQLVYINQRIVNLTGNQDLCYYNFLCSHQVWVFSDFNHVYSNLGYVMLGILFLMLVCRRESQDKSYMKDRCRAGQMELTGLPHHYGLMYAMGWALIMEGVLSASYHVCPNRANFQFDTAFMYVIATIYMLKLYQSRHPDITAKSHTTWTVLSIVVIIGVGGVLKGGTILWLFFVFAHVIATFLVSAKIYYMGRCKFNRGLFARIRQAIKLDMAAQSYSPQYTGRFVVLGVAVLLNLAADLFGLIKQPENFGAFLLGIFIMNLLLYLIYYTIMKIRYGEHIRWIPFMYMVLAFFCWGVALYFFLAKNTSWQVTPAESRERNKHCIILNFFDHHDIWHFISSCALFFSFMVLFTLDDDLISTPRNRIIVF</sequence>
<feature type="transmembrane region" description="Helical" evidence="9">
    <location>
        <begin position="557"/>
        <end position="574"/>
    </location>
</feature>
<keyword evidence="6 9" id="KW-0472">Membrane</keyword>
<evidence type="ECO:0000256" key="6">
    <source>
        <dbReference type="ARBA" id="ARBA00023136"/>
    </source>
</evidence>
<feature type="transmembrane region" description="Helical" evidence="9">
    <location>
        <begin position="775"/>
        <end position="794"/>
    </location>
</feature>
<dbReference type="GO" id="GO:0005886">
    <property type="term" value="C:plasma membrane"/>
    <property type="evidence" value="ECO:0007669"/>
    <property type="project" value="TreeGrafter"/>
</dbReference>
<evidence type="ECO:0000256" key="3">
    <source>
        <dbReference type="ARBA" id="ARBA00022692"/>
    </source>
</evidence>
<feature type="transmembrane region" description="Helical" evidence="9">
    <location>
        <begin position="304"/>
        <end position="328"/>
    </location>
</feature>
<evidence type="ECO:0000256" key="5">
    <source>
        <dbReference type="ARBA" id="ARBA00022989"/>
    </source>
</evidence>
<evidence type="ECO:0000313" key="11">
    <source>
        <dbReference type="EMBL" id="JAA92908.1"/>
    </source>
</evidence>
<feature type="transmembrane region" description="Helical" evidence="9">
    <location>
        <begin position="519"/>
        <end position="537"/>
    </location>
</feature>
<protein>
    <submittedName>
        <fullName evidence="11">Putative SID-1</fullName>
    </submittedName>
</protein>
<dbReference type="PANTHER" id="PTHR12185:SF14">
    <property type="entry name" value="CHOLESTEROL UPTAKE PROTEIN 1"/>
    <property type="match status" value="1"/>
</dbReference>
<feature type="transmembrane region" description="Helical" evidence="9">
    <location>
        <begin position="610"/>
        <end position="631"/>
    </location>
</feature>
<feature type="transmembrane region" description="Helical" evidence="9">
    <location>
        <begin position="425"/>
        <end position="447"/>
    </location>
</feature>
<dbReference type="AlphaFoldDB" id="T1E169"/>
<feature type="transmembrane region" description="Helical" evidence="9">
    <location>
        <begin position="480"/>
        <end position="498"/>
    </location>
</feature>
<comment type="similarity">
    <text evidence="2">Belongs to the SID1 family.</text>
</comment>
<accession>T1E169</accession>
<feature type="signal peptide" evidence="10">
    <location>
        <begin position="1"/>
        <end position="29"/>
    </location>
</feature>
<keyword evidence="7" id="KW-0325">Glycoprotein</keyword>
<dbReference type="InterPro" id="IPR025958">
    <property type="entry name" value="SID1_TM_fam"/>
</dbReference>
<evidence type="ECO:0000256" key="4">
    <source>
        <dbReference type="ARBA" id="ARBA00022729"/>
    </source>
</evidence>
<name>T1E169_CUPSA</name>
<proteinExistence type="evidence at transcript level"/>
<reference evidence="11" key="1">
    <citation type="submission" date="2013-06" db="EMBL/GenBank/DDBJ databases">
        <title>Upstream open reading frames and Kozak regions of a set of assembled transcriptome sequences from the spider Cupiennius salei.</title>
        <authorList>
            <person name="French A.S."/>
            <person name="Li A.W."/>
            <person name="Meisner S."/>
            <person name="Torkkeli P.H."/>
        </authorList>
    </citation>
    <scope>NUCLEOTIDE SEQUENCE</scope>
    <source>
        <tissue evidence="11">Leg hypodermis</tissue>
    </source>
</reference>
<dbReference type="GO" id="GO:0005764">
    <property type="term" value="C:lysosome"/>
    <property type="evidence" value="ECO:0007669"/>
    <property type="project" value="TreeGrafter"/>
</dbReference>